<evidence type="ECO:0000313" key="1">
    <source>
        <dbReference type="EMBL" id="MBB4102421.1"/>
    </source>
</evidence>
<protein>
    <submittedName>
        <fullName evidence="1">Uncharacterized protein</fullName>
    </submittedName>
</protein>
<dbReference type="AlphaFoldDB" id="A0A7W6K1D6"/>
<keyword evidence="2" id="KW-1185">Reference proteome</keyword>
<name>A0A7W6K1D6_9HYPH</name>
<evidence type="ECO:0000313" key="2">
    <source>
        <dbReference type="Proteomes" id="UP000584824"/>
    </source>
</evidence>
<dbReference type="EMBL" id="JACIDU010000003">
    <property type="protein sequence ID" value="MBB4102421.1"/>
    <property type="molecule type" value="Genomic_DNA"/>
</dbReference>
<gene>
    <name evidence="1" type="ORF">GGQ66_000956</name>
</gene>
<proteinExistence type="predicted"/>
<sequence>MAEETEIWRPGSFTKNFSWGSPSAGLSELHELIELGFDGKMEDVPREVFRQRVRPLGRPEYIPINFFLFNRQERGTDYLVADELVFQAINWRHSARFDKLALFAFNLSIVGKWKGQMKDQRRPALWANAYIRERISRTLNWETRGISANDIESFVLGDKRYVAETTRKLSTNYNYLLQGGRIREFSTSRIERWWVDCLFLALDRIIEDRKIDRIGTPPSEYGPLLRRFGFVELTGKRSLEKDLAIKHLVSLYDACGGRLRFSDDAAKERTKALLPDVQNFAANDPRPRGAVHVTNPRILKSIPAVCAMLARYAGFDDIGPDDLDEFDLEDFVRRKTRAALDKLEAAGVVPTMTAEELMKLTRGE</sequence>
<dbReference type="RefSeq" id="WP_183789971.1">
    <property type="nucleotide sequence ID" value="NZ_JACIDU010000003.1"/>
</dbReference>
<organism evidence="1 2">
    <name type="scientific">Allorhizobium borbori</name>
    <dbReference type="NCBI Taxonomy" id="485907"/>
    <lineage>
        <taxon>Bacteria</taxon>
        <taxon>Pseudomonadati</taxon>
        <taxon>Pseudomonadota</taxon>
        <taxon>Alphaproteobacteria</taxon>
        <taxon>Hyphomicrobiales</taxon>
        <taxon>Rhizobiaceae</taxon>
        <taxon>Rhizobium/Agrobacterium group</taxon>
        <taxon>Allorhizobium</taxon>
    </lineage>
</organism>
<reference evidence="1 2" key="1">
    <citation type="submission" date="2020-08" db="EMBL/GenBank/DDBJ databases">
        <title>Genomic Encyclopedia of Type Strains, Phase IV (KMG-IV): sequencing the most valuable type-strain genomes for metagenomic binning, comparative biology and taxonomic classification.</title>
        <authorList>
            <person name="Goeker M."/>
        </authorList>
    </citation>
    <scope>NUCLEOTIDE SEQUENCE [LARGE SCALE GENOMIC DNA]</scope>
    <source>
        <strain evidence="1 2">DSM 26385</strain>
    </source>
</reference>
<dbReference type="Proteomes" id="UP000584824">
    <property type="component" value="Unassembled WGS sequence"/>
</dbReference>
<accession>A0A7W6K1D6</accession>
<comment type="caution">
    <text evidence="1">The sequence shown here is derived from an EMBL/GenBank/DDBJ whole genome shotgun (WGS) entry which is preliminary data.</text>
</comment>